<sequence>MSWLARSIAHSLHIDDVDEDDDENDAVEGRSSNADDQSRFEAEEVQAAEDDGDDDDLDRSENQGRGVKEDLSELGQTLTRQLRGVASFLAPPPHLDRLSPPDSNRSDPPWQSGSGYASEEDDAESVVRGGFSDAGGEFRGGDLNFTGFLLRRTEEEIAEAVGVTEEVLAFAKNIACHPETWLDFPLSEEDDLDDFNMSDAQCKHAMAVECLAPRLAALRIELCPAHMSEGYFWKVYFVLLHSRLNKQDAELLSTSQIVLARSIWMQELQKRTKPEVDWYKRDTSSLKEGGGSIQEGFHPNSFPTPQSTSFRASVSETTVEYVRTELEIEKHPLSTDIQIIDKSVIKVEQMTGTWDEQVLVGPSCNARIQDYSDDGDAWLDEDSELEGYSRTAILVGTDDDVTFSDLEDDDDCTMPKNQR</sequence>
<dbReference type="PANTHER" id="PTHR31923:SF27">
    <property type="entry name" value="BSD DOMAIN-CONTAINING PROTEIN"/>
    <property type="match status" value="1"/>
</dbReference>
<keyword evidence="4" id="KW-1185">Reference proteome</keyword>
<feature type="compositionally biased region" description="Acidic residues" evidence="1">
    <location>
        <begin position="16"/>
        <end position="26"/>
    </location>
</feature>
<comment type="caution">
    <text evidence="3">The sequence shown here is derived from an EMBL/GenBank/DDBJ whole genome shotgun (WGS) entry which is preliminary data.</text>
</comment>
<dbReference type="PROSITE" id="PS50858">
    <property type="entry name" value="BSD"/>
    <property type="match status" value="1"/>
</dbReference>
<feature type="domain" description="BSD" evidence="2">
    <location>
        <begin position="192"/>
        <end position="244"/>
    </location>
</feature>
<feature type="region of interest" description="Disordered" evidence="1">
    <location>
        <begin position="289"/>
        <end position="309"/>
    </location>
</feature>
<reference evidence="3" key="1">
    <citation type="submission" date="2022-12" db="EMBL/GenBank/DDBJ databases">
        <title>Draft genome assemblies for two species of Escallonia (Escalloniales).</title>
        <authorList>
            <person name="Chanderbali A."/>
            <person name="Dervinis C."/>
            <person name="Anghel I."/>
            <person name="Soltis D."/>
            <person name="Soltis P."/>
            <person name="Zapata F."/>
        </authorList>
    </citation>
    <scope>NUCLEOTIDE SEQUENCE</scope>
    <source>
        <strain evidence="3">UCBG64.0493</strain>
        <tissue evidence="3">Leaf</tissue>
    </source>
</reference>
<feature type="region of interest" description="Disordered" evidence="1">
    <location>
        <begin position="1"/>
        <end position="72"/>
    </location>
</feature>
<evidence type="ECO:0000259" key="2">
    <source>
        <dbReference type="PROSITE" id="PS50858"/>
    </source>
</evidence>
<dbReference type="SMART" id="SM00751">
    <property type="entry name" value="BSD"/>
    <property type="match status" value="1"/>
</dbReference>
<dbReference type="SUPFAM" id="SSF140383">
    <property type="entry name" value="BSD domain-like"/>
    <property type="match status" value="1"/>
</dbReference>
<dbReference type="PANTHER" id="PTHR31923">
    <property type="entry name" value="BSD DOMAIN-CONTAINING PROTEIN"/>
    <property type="match status" value="1"/>
</dbReference>
<dbReference type="EMBL" id="JAVXUP010001912">
    <property type="protein sequence ID" value="KAK3007055.1"/>
    <property type="molecule type" value="Genomic_DNA"/>
</dbReference>
<feature type="compositionally biased region" description="Acidic residues" evidence="1">
    <location>
        <begin position="43"/>
        <end position="58"/>
    </location>
</feature>
<accession>A0AA88VIX0</accession>
<organism evidence="3 4">
    <name type="scientific">Escallonia herrerae</name>
    <dbReference type="NCBI Taxonomy" id="1293975"/>
    <lineage>
        <taxon>Eukaryota</taxon>
        <taxon>Viridiplantae</taxon>
        <taxon>Streptophyta</taxon>
        <taxon>Embryophyta</taxon>
        <taxon>Tracheophyta</taxon>
        <taxon>Spermatophyta</taxon>
        <taxon>Magnoliopsida</taxon>
        <taxon>eudicotyledons</taxon>
        <taxon>Gunneridae</taxon>
        <taxon>Pentapetalae</taxon>
        <taxon>asterids</taxon>
        <taxon>campanulids</taxon>
        <taxon>Escalloniales</taxon>
        <taxon>Escalloniaceae</taxon>
        <taxon>Escallonia</taxon>
    </lineage>
</organism>
<dbReference type="InterPro" id="IPR035925">
    <property type="entry name" value="BSD_dom_sf"/>
</dbReference>
<dbReference type="Gene3D" id="1.10.3970.10">
    <property type="entry name" value="BSD domain"/>
    <property type="match status" value="1"/>
</dbReference>
<evidence type="ECO:0000313" key="4">
    <source>
        <dbReference type="Proteomes" id="UP001188597"/>
    </source>
</evidence>
<proteinExistence type="predicted"/>
<evidence type="ECO:0000256" key="1">
    <source>
        <dbReference type="SAM" id="MobiDB-lite"/>
    </source>
</evidence>
<protein>
    <recommendedName>
        <fullName evidence="2">BSD domain-containing protein</fullName>
    </recommendedName>
</protein>
<dbReference type="Pfam" id="PF03909">
    <property type="entry name" value="BSD"/>
    <property type="match status" value="1"/>
</dbReference>
<dbReference type="AlphaFoldDB" id="A0AA88VIX0"/>
<dbReference type="Proteomes" id="UP001188597">
    <property type="component" value="Unassembled WGS sequence"/>
</dbReference>
<evidence type="ECO:0000313" key="3">
    <source>
        <dbReference type="EMBL" id="KAK3007055.1"/>
    </source>
</evidence>
<feature type="region of interest" description="Disordered" evidence="1">
    <location>
        <begin position="90"/>
        <end position="127"/>
    </location>
</feature>
<feature type="compositionally biased region" description="Basic and acidic residues" evidence="1">
    <location>
        <begin position="59"/>
        <end position="71"/>
    </location>
</feature>
<name>A0AA88VIX0_9ASTE</name>
<dbReference type="InterPro" id="IPR005607">
    <property type="entry name" value="BSD_dom"/>
</dbReference>
<gene>
    <name evidence="3" type="ORF">RJ639_016619</name>
</gene>